<organism evidence="3 4">
    <name type="scientific">Caenorhabditis elegans</name>
    <dbReference type="NCBI Taxonomy" id="6239"/>
    <lineage>
        <taxon>Eukaryota</taxon>
        <taxon>Metazoa</taxon>
        <taxon>Ecdysozoa</taxon>
        <taxon>Nematoda</taxon>
        <taxon>Chromadorea</taxon>
        <taxon>Rhabditida</taxon>
        <taxon>Rhabditina</taxon>
        <taxon>Rhabditomorpha</taxon>
        <taxon>Rhabditoidea</taxon>
        <taxon>Rhabditidae</taxon>
        <taxon>Peloderinae</taxon>
        <taxon>Caenorhabditis</taxon>
    </lineage>
</organism>
<keyword evidence="4" id="KW-1185">Reference proteome</keyword>
<dbReference type="EMBL" id="BX284604">
    <property type="protein sequence ID" value="CAB54362.2"/>
    <property type="molecule type" value="Genomic_DNA"/>
</dbReference>
<dbReference type="GeneID" id="190896"/>
<dbReference type="KEGG" id="cel:CELE_Y105C5B.17"/>
<dbReference type="FunCoup" id="Q9NAM4">
    <property type="interactions" value="840"/>
</dbReference>
<dbReference type="STRING" id="6239.Y105C5B.17.1"/>
<dbReference type="WormBase" id="Y105C5B.17">
    <property type="protein sequence ID" value="CE50045"/>
    <property type="gene ID" value="WBGene00013656"/>
</dbReference>
<accession>Q9NAM4</accession>
<evidence type="ECO:0000313" key="5">
    <source>
        <dbReference type="WormBase" id="Y105C5B.17"/>
    </source>
</evidence>
<dbReference type="Bgee" id="WBGene00013656">
    <property type="expression patterns" value="Expressed in material anatomical entity and 2 other cell types or tissues"/>
</dbReference>
<evidence type="ECO:0000256" key="2">
    <source>
        <dbReference type="SAM" id="SignalP"/>
    </source>
</evidence>
<keyword evidence="2" id="KW-0732">Signal</keyword>
<dbReference type="Proteomes" id="UP000001940">
    <property type="component" value="Chromosome IV"/>
</dbReference>
<feature type="signal peptide" evidence="2">
    <location>
        <begin position="1"/>
        <end position="19"/>
    </location>
</feature>
<gene>
    <name evidence="3" type="ORF">CELE_Y105C5B.17</name>
    <name evidence="3 5" type="ORF">Y105C5B.17</name>
</gene>
<evidence type="ECO:0000313" key="4">
    <source>
        <dbReference type="Proteomes" id="UP000001940"/>
    </source>
</evidence>
<dbReference type="PIR" id="T26390">
    <property type="entry name" value="T26390"/>
</dbReference>
<evidence type="ECO:0000313" key="3">
    <source>
        <dbReference type="EMBL" id="CAB54362.2"/>
    </source>
</evidence>
<dbReference type="UCSC" id="Y105C5B.17">
    <property type="organism name" value="c. elegans"/>
</dbReference>
<dbReference type="OMA" id="QTIMINI"/>
<evidence type="ECO:0000256" key="1">
    <source>
        <dbReference type="SAM" id="Phobius"/>
    </source>
</evidence>
<dbReference type="CTD" id="190896"/>
<sequence>MLLRNLLFLFVIFVSLSDAKKLATSTKEQTIMINIINTIRQKEAMERKISNMHELVFDEELAKKEFQECSWDKDHFINVKDANNFAAIWSYNHSGPFLQMNFRYFINPVQTKIGCSNVQCKGKNFKTFACIMGPEFNQLDFEVRKGEPGEHCPAGRTEMKMCTSEAATFTGYALILIAILNFFWNI</sequence>
<feature type="transmembrane region" description="Helical" evidence="1">
    <location>
        <begin position="166"/>
        <end position="184"/>
    </location>
</feature>
<dbReference type="RefSeq" id="NP_502906.2">
    <property type="nucleotide sequence ID" value="NM_070505.2"/>
</dbReference>
<dbReference type="AGR" id="WB:WBGene00013656"/>
<protein>
    <submittedName>
        <fullName evidence="3">SCP domain-containing protein</fullName>
    </submittedName>
</protein>
<proteinExistence type="predicted"/>
<keyword evidence="1" id="KW-0472">Membrane</keyword>
<keyword evidence="1" id="KW-0812">Transmembrane</keyword>
<dbReference type="Gene3D" id="3.40.33.10">
    <property type="entry name" value="CAP"/>
    <property type="match status" value="1"/>
</dbReference>
<dbReference type="InParanoid" id="Q9NAM4"/>
<dbReference type="SMR" id="Q9NAM4"/>
<keyword evidence="1" id="KW-1133">Transmembrane helix</keyword>
<dbReference type="InterPro" id="IPR035940">
    <property type="entry name" value="CAP_sf"/>
</dbReference>
<dbReference type="HOGENOM" id="CLU_1455674_0_0_1"/>
<feature type="chain" id="PRO_5004330329" evidence="2">
    <location>
        <begin position="20"/>
        <end position="186"/>
    </location>
</feature>
<name>Q9NAM4_CAEEL</name>
<dbReference type="PaxDb" id="6239-Y105C5B.17"/>
<reference evidence="3 4" key="1">
    <citation type="journal article" date="1998" name="Science">
        <title>Genome sequence of the nematode C. elegans: a platform for investigating biology.</title>
        <authorList>
            <consortium name="The C. elegans sequencing consortium"/>
            <person name="Sulson J.E."/>
            <person name="Waterston R."/>
        </authorList>
    </citation>
    <scope>NUCLEOTIDE SEQUENCE [LARGE SCALE GENOMIC DNA]</scope>
    <source>
        <strain evidence="3 4">Bristol N2</strain>
    </source>
</reference>
<dbReference type="SUPFAM" id="SSF55797">
    <property type="entry name" value="PR-1-like"/>
    <property type="match status" value="1"/>
</dbReference>
<dbReference type="OrthoDB" id="5892894at2759"/>
<dbReference type="AlphaFoldDB" id="Q9NAM4"/>